<feature type="compositionally biased region" description="Basic and acidic residues" evidence="4">
    <location>
        <begin position="1"/>
        <end position="16"/>
    </location>
</feature>
<feature type="compositionally biased region" description="Basic and acidic residues" evidence="4">
    <location>
        <begin position="373"/>
        <end position="387"/>
    </location>
</feature>
<comment type="subcellular location">
    <subcellularLocation>
        <location evidence="1">Secreted</location>
    </subcellularLocation>
</comment>
<dbReference type="RefSeq" id="WP_053235930.1">
    <property type="nucleotide sequence ID" value="NZ_CP011125.1"/>
</dbReference>
<evidence type="ECO:0000259" key="6">
    <source>
        <dbReference type="Pfam" id="PF22178"/>
    </source>
</evidence>
<dbReference type="InterPro" id="IPR006533">
    <property type="entry name" value="T6SS_Vgr_RhsGE"/>
</dbReference>
<dbReference type="AlphaFoldDB" id="A0A0F6W6X6"/>
<evidence type="ECO:0000256" key="4">
    <source>
        <dbReference type="SAM" id="MobiDB-lite"/>
    </source>
</evidence>
<keyword evidence="8" id="KW-1185">Reference proteome</keyword>
<dbReference type="InterPro" id="IPR054030">
    <property type="entry name" value="Gp5_Vgr_C"/>
</dbReference>
<dbReference type="OrthoDB" id="5482463at2"/>
<dbReference type="Gene3D" id="4.10.220.110">
    <property type="match status" value="1"/>
</dbReference>
<dbReference type="STRING" id="927083.DB32_005976"/>
<organism evidence="7 8">
    <name type="scientific">Sandaracinus amylolyticus</name>
    <dbReference type="NCBI Taxonomy" id="927083"/>
    <lineage>
        <taxon>Bacteria</taxon>
        <taxon>Pseudomonadati</taxon>
        <taxon>Myxococcota</taxon>
        <taxon>Polyangia</taxon>
        <taxon>Polyangiales</taxon>
        <taxon>Sandaracinaceae</taxon>
        <taxon>Sandaracinus</taxon>
    </lineage>
</organism>
<dbReference type="Pfam" id="PF22178">
    <property type="entry name" value="Gp5_trimer_C"/>
    <property type="match status" value="1"/>
</dbReference>
<dbReference type="NCBIfam" id="TIGR01646">
    <property type="entry name" value="vgr_GE"/>
    <property type="match status" value="1"/>
</dbReference>
<evidence type="ECO:0000256" key="2">
    <source>
        <dbReference type="ARBA" id="ARBA00005558"/>
    </source>
</evidence>
<dbReference type="Proteomes" id="UP000034883">
    <property type="component" value="Chromosome"/>
</dbReference>
<sequence>MADDREHTPAPEHAEQTEDEVREGLETAHEVIEGVSRGAEMAQQMAEGGGGTGDIDAMGALQGTGAALGVADQVAGLAGADPAVRSVLGVAQQATGIAAAAYEAGEALVEAGEAIIEAITGEAEQHRVEYELECEAQSEAGWRIREVEIEEELNRPYRARLLLVTDDVDALPNDLLGQDCRIRIKRGQDTSRSVHGLVSRVEHGQRSERHLTTTIEVVPALDVLRHVRDSRIFQNLTSLEVIDALVGTSLQQYGRELRIDATAKYLKREYCVQYQESVLDFFHRLCEDEGLTYFFEQNGDHETLVVVDDNASYAPCYLLTTAADVPFVAHRGGDIARAEPVYALTAADQLGPTSLTLADFDWTADTLPFSGEQRSRDARDRDREQYEHGGTVSADYDKNGRRYTTHDLKYRVERGRERQALTTFEYRGDGAVTGFTVGTVFTLSGHPEPGLDGEYLLVAVRHRGRDLHAGDAAQDGEGESDLEYANEFVCIPSSVPHRPSQRTSKPRVHGIQTALVVGPSNEEIWTDEHGRIRIQFHWDRVGTNDQDSTCWVRVMQSWAGAGFGAMFIPRIGMEVVVTFLDGDPDRPLVTGCVYNANNVPPITLPDDKTQSVVRTKSSMNSDGFNELRFEDKAGSERVYLHAQRDLAEDVEHDHSTHVKRNQTNTVDGTQREVIGQDQHLHVKRDRYKIIDADEDVHVVGNRNTRVDVDATDHIRENQTTKIGGREHKEVEHERNLLVNGPVTERFADGRNCLISKHDVLHVKQNRSVRVDKQLNIVAAEHFKVQRGETELYLKDVGYLSAPGKVQILSTGNKVEIGAATELKLVCGAASITLKSNGEVSISGPSKVAVASGGSNSVETAPTGVTVKGARIESNATGTHTIAGALVRIN</sequence>
<dbReference type="EMBL" id="CP011125">
    <property type="protein sequence ID" value="AKF08827.1"/>
    <property type="molecule type" value="Genomic_DNA"/>
</dbReference>
<protein>
    <submittedName>
        <fullName evidence="7">VgrG protein</fullName>
    </submittedName>
</protein>
<dbReference type="PANTHER" id="PTHR32305">
    <property type="match status" value="1"/>
</dbReference>
<dbReference type="Gene3D" id="2.30.110.50">
    <property type="match status" value="1"/>
</dbReference>
<proteinExistence type="inferred from homology"/>
<evidence type="ECO:0000256" key="3">
    <source>
        <dbReference type="ARBA" id="ARBA00022525"/>
    </source>
</evidence>
<accession>A0A0F6W6X6</accession>
<dbReference type="SUPFAM" id="SSF69279">
    <property type="entry name" value="Phage tail proteins"/>
    <property type="match status" value="2"/>
</dbReference>
<dbReference type="SUPFAM" id="SSF69349">
    <property type="entry name" value="Phage fibre proteins"/>
    <property type="match status" value="1"/>
</dbReference>
<feature type="domain" description="Gp5/Type VI secretion system Vgr C-terminal trimerisation" evidence="6">
    <location>
        <begin position="611"/>
        <end position="708"/>
    </location>
</feature>
<feature type="region of interest" description="Disordered" evidence="4">
    <location>
        <begin position="1"/>
        <end position="24"/>
    </location>
</feature>
<evidence type="ECO:0000259" key="5">
    <source>
        <dbReference type="Pfam" id="PF04717"/>
    </source>
</evidence>
<dbReference type="PANTHER" id="PTHR32305:SF15">
    <property type="entry name" value="PROTEIN RHSA-RELATED"/>
    <property type="match status" value="1"/>
</dbReference>
<evidence type="ECO:0000313" key="8">
    <source>
        <dbReference type="Proteomes" id="UP000034883"/>
    </source>
</evidence>
<dbReference type="Gene3D" id="3.55.50.10">
    <property type="entry name" value="Baseplate protein-like domains"/>
    <property type="match status" value="1"/>
</dbReference>
<dbReference type="InterPro" id="IPR050708">
    <property type="entry name" value="T6SS_VgrG/RHS"/>
</dbReference>
<evidence type="ECO:0000256" key="1">
    <source>
        <dbReference type="ARBA" id="ARBA00004613"/>
    </source>
</evidence>
<feature type="region of interest" description="Disordered" evidence="4">
    <location>
        <begin position="371"/>
        <end position="398"/>
    </location>
</feature>
<evidence type="ECO:0000313" key="7">
    <source>
        <dbReference type="EMBL" id="AKF08827.1"/>
    </source>
</evidence>
<gene>
    <name evidence="7" type="ORF">DB32_005976</name>
</gene>
<keyword evidence="3" id="KW-0964">Secreted</keyword>
<feature type="domain" description="Gp5/Type VI secretion system Vgr protein OB-fold" evidence="5">
    <location>
        <begin position="527"/>
        <end position="594"/>
    </location>
</feature>
<dbReference type="NCBIfam" id="TIGR03361">
    <property type="entry name" value="VI_Rhs_Vgr"/>
    <property type="match status" value="1"/>
</dbReference>
<dbReference type="GO" id="GO:0005576">
    <property type="term" value="C:extracellular region"/>
    <property type="evidence" value="ECO:0007669"/>
    <property type="project" value="UniProtKB-SubCell"/>
</dbReference>
<dbReference type="Gene3D" id="2.40.50.230">
    <property type="entry name" value="Gp5 N-terminal domain"/>
    <property type="match status" value="1"/>
</dbReference>
<dbReference type="SUPFAM" id="SSF69255">
    <property type="entry name" value="gp5 N-terminal domain-like"/>
    <property type="match status" value="1"/>
</dbReference>
<comment type="similarity">
    <text evidence="2">Belongs to the VgrG protein family.</text>
</comment>
<dbReference type="InterPro" id="IPR037026">
    <property type="entry name" value="Vgr_OB-fold_dom_sf"/>
</dbReference>
<dbReference type="InterPro" id="IPR006531">
    <property type="entry name" value="Gp5/Vgr_OB"/>
</dbReference>
<dbReference type="Pfam" id="PF05954">
    <property type="entry name" value="Phage_GPD"/>
    <property type="match status" value="1"/>
</dbReference>
<name>A0A0F6W6X6_9BACT</name>
<dbReference type="KEGG" id="samy:DB32_005976"/>
<reference evidence="7 8" key="1">
    <citation type="submission" date="2015-03" db="EMBL/GenBank/DDBJ databases">
        <title>Genome assembly of Sandaracinus amylolyticus DSM 53668.</title>
        <authorList>
            <person name="Sharma G."/>
            <person name="Subramanian S."/>
        </authorList>
    </citation>
    <scope>NUCLEOTIDE SEQUENCE [LARGE SCALE GENOMIC DNA]</scope>
    <source>
        <strain evidence="7 8">DSM 53668</strain>
    </source>
</reference>
<dbReference type="InterPro" id="IPR017847">
    <property type="entry name" value="T6SS_RhsGE_Vgr_subset"/>
</dbReference>
<dbReference type="Pfam" id="PF04717">
    <property type="entry name" value="Phage_base_V"/>
    <property type="match status" value="1"/>
</dbReference>